<dbReference type="HOGENOM" id="CLU_3376062_0_0_5"/>
<gene>
    <name evidence="1" type="ordered locus">SM11_pD1077</name>
</gene>
<dbReference type="EMBL" id="CP001832">
    <property type="protein sequence ID" value="AEH83909.1"/>
    <property type="molecule type" value="Genomic_DNA"/>
</dbReference>
<organism evidence="1 2">
    <name type="scientific">Sinorhizobium meliloti (strain SM11)</name>
    <dbReference type="NCBI Taxonomy" id="707241"/>
    <lineage>
        <taxon>Bacteria</taxon>
        <taxon>Pseudomonadati</taxon>
        <taxon>Pseudomonadota</taxon>
        <taxon>Alphaproteobacteria</taxon>
        <taxon>Hyphomicrobiales</taxon>
        <taxon>Rhizobiaceae</taxon>
        <taxon>Sinorhizobium/Ensifer group</taxon>
        <taxon>Sinorhizobium</taxon>
    </lineage>
</organism>
<dbReference type="AlphaFoldDB" id="F7XH83"/>
<keyword evidence="1" id="KW-0614">Plasmid</keyword>
<geneLocation type="plasmid" evidence="1 2">
    <name>pSmeSM11d</name>
</geneLocation>
<dbReference type="Proteomes" id="UP000009045">
    <property type="component" value="Plasmid pSmeSM11d"/>
</dbReference>
<name>F7XH83_SINMM</name>
<evidence type="ECO:0000313" key="1">
    <source>
        <dbReference type="EMBL" id="AEH83909.1"/>
    </source>
</evidence>
<dbReference type="KEGG" id="smx:SM11_pD1077"/>
<evidence type="ECO:0000313" key="2">
    <source>
        <dbReference type="Proteomes" id="UP000009045"/>
    </source>
</evidence>
<reference evidence="1 2" key="1">
    <citation type="journal article" date="2011" name="J. Biotechnol.">
        <title>The complete genome sequence of the dominant Sinorhizobium meliloti field isolate SM11 extends the S. meliloti pan-genome.</title>
        <authorList>
            <person name="Schneiker-Bekel S."/>
            <person name="Wibberg D."/>
            <person name="Bekel T."/>
            <person name="Blom J."/>
            <person name="Linke B."/>
            <person name="Neuweger H."/>
            <person name="Stiens M."/>
            <person name="Vorholter F.J."/>
            <person name="Weidner S."/>
            <person name="Goesmann A."/>
            <person name="Puhler A."/>
            <person name="Schluter A."/>
        </authorList>
    </citation>
    <scope>NUCLEOTIDE SEQUENCE [LARGE SCALE GENOMIC DNA]</scope>
    <source>
        <strain evidence="1 2">SM11</strain>
        <plasmid evidence="2">pSmeSM11d</plasmid>
    </source>
</reference>
<protein>
    <submittedName>
        <fullName evidence="1">Uncharacterized protein</fullName>
    </submittedName>
</protein>
<proteinExistence type="predicted"/>
<accession>F7XH83</accession>
<sequence length="34" mass="3809">MEIETKENDIARFEEIRGAHLKALDPRDQAGSAP</sequence>